<feature type="region of interest" description="Disordered" evidence="8">
    <location>
        <begin position="1"/>
        <end position="23"/>
    </location>
</feature>
<evidence type="ECO:0000313" key="11">
    <source>
        <dbReference type="EMBL" id="KAG8482990.1"/>
    </source>
</evidence>
<evidence type="ECO:0000256" key="4">
    <source>
        <dbReference type="ARBA" id="ARBA00022722"/>
    </source>
</evidence>
<dbReference type="OrthoDB" id="415724at2759"/>
<dbReference type="InterPro" id="IPR043128">
    <property type="entry name" value="Rev_trsase/Diguanyl_cyclase"/>
</dbReference>
<dbReference type="Gene3D" id="3.30.70.270">
    <property type="match status" value="2"/>
</dbReference>
<evidence type="ECO:0008006" key="13">
    <source>
        <dbReference type="Google" id="ProtNLM"/>
    </source>
</evidence>
<feature type="region of interest" description="Disordered" evidence="8">
    <location>
        <begin position="258"/>
        <end position="287"/>
    </location>
</feature>
<evidence type="ECO:0000256" key="7">
    <source>
        <dbReference type="ARBA" id="ARBA00022918"/>
    </source>
</evidence>
<keyword evidence="7" id="KW-0695">RNA-directed DNA polymerase</keyword>
<reference evidence="11 12" key="1">
    <citation type="journal article" date="2021" name="bioRxiv">
        <title>The Gossypium anomalum genome as a resource for cotton improvement and evolutionary analysis of hybrid incompatibility.</title>
        <authorList>
            <person name="Grover C.E."/>
            <person name="Yuan D."/>
            <person name="Arick M.A."/>
            <person name="Miller E.R."/>
            <person name="Hu G."/>
            <person name="Peterson D.G."/>
            <person name="Wendel J.F."/>
            <person name="Udall J.A."/>
        </authorList>
    </citation>
    <scope>NUCLEOTIDE SEQUENCE [LARGE SCALE GENOMIC DNA]</scope>
    <source>
        <strain evidence="11">JFW-Udall</strain>
        <tissue evidence="11">Leaf</tissue>
    </source>
</reference>
<dbReference type="GO" id="GO:0008233">
    <property type="term" value="F:peptidase activity"/>
    <property type="evidence" value="ECO:0007669"/>
    <property type="project" value="UniProtKB-KW"/>
</dbReference>
<dbReference type="SUPFAM" id="SSF56672">
    <property type="entry name" value="DNA/RNA polymerases"/>
    <property type="match status" value="2"/>
</dbReference>
<dbReference type="InterPro" id="IPR000477">
    <property type="entry name" value="RT_dom"/>
</dbReference>
<evidence type="ECO:0000256" key="3">
    <source>
        <dbReference type="ARBA" id="ARBA00022695"/>
    </source>
</evidence>
<dbReference type="PANTHER" id="PTHR24559:SF444">
    <property type="entry name" value="REVERSE TRANSCRIPTASE DOMAIN-CONTAINING PROTEIN"/>
    <property type="match status" value="1"/>
</dbReference>
<dbReference type="InterPro" id="IPR053134">
    <property type="entry name" value="RNA-dir_DNA_polymerase"/>
</dbReference>
<keyword evidence="6" id="KW-0378">Hydrolase</keyword>
<evidence type="ECO:0000256" key="5">
    <source>
        <dbReference type="ARBA" id="ARBA00022759"/>
    </source>
</evidence>
<evidence type="ECO:0000256" key="2">
    <source>
        <dbReference type="ARBA" id="ARBA00022679"/>
    </source>
</evidence>
<evidence type="ECO:0000259" key="10">
    <source>
        <dbReference type="Pfam" id="PF17919"/>
    </source>
</evidence>
<dbReference type="CDD" id="cd01647">
    <property type="entry name" value="RT_LTR"/>
    <property type="match status" value="1"/>
</dbReference>
<keyword evidence="12" id="KW-1185">Reference proteome</keyword>
<keyword evidence="5" id="KW-0255">Endonuclease</keyword>
<dbReference type="Pfam" id="PF00078">
    <property type="entry name" value="RVT_1"/>
    <property type="match status" value="1"/>
</dbReference>
<dbReference type="GO" id="GO:0004519">
    <property type="term" value="F:endonuclease activity"/>
    <property type="evidence" value="ECO:0007669"/>
    <property type="project" value="UniProtKB-KW"/>
</dbReference>
<keyword evidence="3" id="KW-0548">Nucleotidyltransferase</keyword>
<comment type="caution">
    <text evidence="11">The sequence shown here is derived from an EMBL/GenBank/DDBJ whole genome shotgun (WGS) entry which is preliminary data.</text>
</comment>
<gene>
    <name evidence="11" type="ORF">CXB51_021916</name>
</gene>
<sequence length="747" mass="84626">MASKAQTTSVASVSSTRPNRQDCPQCGRRHFGKCRLNERGCFKCRPQKNPRCGTSGRGASRDVTARFEGRAPARTYAIRAREEAKFPDVITVDCRRKVIELSCENGDVLRVGPDEPDNLPMVISSLTAKKYLKKKYEAYFTFVENTQESELKIESVPVVCEFTDVFPEELPGLPPVREVEFEIELVPGATPISITPHRMAPTELKELKAQLQDLIDKGFARMSYSPWGALVFFVKKKDGSMRLCVDYRKLNKNVGSGVKMDSKGSVQERKLRKGSRGYQGEKRGDEKGEVIEPNGELRASQKPLFSFYFSCADFFVSLLGLADSSSSLSWCRISNCAIQISRDEYSLTESSGISIGSRILALCRNCSLGVRNLAKAEMPKCQNAEMPKCRKTKNLATVVLRVREHSNFYVSMNMNVTGPNGLYKCDLGLMGHMNMIGLNGPDTVFSKIYLRSSYYQLRVKERDVSKTAFRTRYGHYEFLVMPFGLTNAPAVFMNLMNRIFKLYLDKFVVVFIDDILIYSRDEREHAEHLRVVLQTLRDKILYVKFSKSEFWLKEVGFLGHIVSGDRIRVDPSKVSAIVEWKPPRNVTEVQSFLGLAGYYRQFVNGFSMIATPMTRPLQKNVKFEWIEKCQQSFERLKVLLTEAPMLVQPKSGKEFVIFSDTSLNGLGCVLIQEGKDYELIIDYYPGKANVVTDALNRKSLFSLRALNTLLTVSNDSSILAELRARLTFLHEVGEAQKDDEKLQAKRN</sequence>
<evidence type="ECO:0000256" key="6">
    <source>
        <dbReference type="ARBA" id="ARBA00022801"/>
    </source>
</evidence>
<dbReference type="Gene3D" id="3.10.10.10">
    <property type="entry name" value="HIV Type 1 Reverse Transcriptase, subunit A, domain 1"/>
    <property type="match status" value="2"/>
</dbReference>
<dbReference type="GO" id="GO:0006508">
    <property type="term" value="P:proteolysis"/>
    <property type="evidence" value="ECO:0007669"/>
    <property type="project" value="UniProtKB-KW"/>
</dbReference>
<dbReference type="Proteomes" id="UP000701853">
    <property type="component" value="Chromosome 9"/>
</dbReference>
<name>A0A8J6CUM6_9ROSI</name>
<dbReference type="EMBL" id="JAHUZN010000009">
    <property type="protein sequence ID" value="KAG8482990.1"/>
    <property type="molecule type" value="Genomic_DNA"/>
</dbReference>
<dbReference type="InterPro" id="IPR043502">
    <property type="entry name" value="DNA/RNA_pol_sf"/>
</dbReference>
<evidence type="ECO:0000313" key="12">
    <source>
        <dbReference type="Proteomes" id="UP000701853"/>
    </source>
</evidence>
<evidence type="ECO:0000256" key="1">
    <source>
        <dbReference type="ARBA" id="ARBA00022670"/>
    </source>
</evidence>
<keyword evidence="2" id="KW-0808">Transferase</keyword>
<dbReference type="FunFam" id="3.30.70.270:FF:000003">
    <property type="entry name" value="Transposon Ty3-G Gag-Pol polyprotein"/>
    <property type="match status" value="1"/>
</dbReference>
<dbReference type="GO" id="GO:0003964">
    <property type="term" value="F:RNA-directed DNA polymerase activity"/>
    <property type="evidence" value="ECO:0007669"/>
    <property type="project" value="UniProtKB-KW"/>
</dbReference>
<evidence type="ECO:0000256" key="8">
    <source>
        <dbReference type="SAM" id="MobiDB-lite"/>
    </source>
</evidence>
<dbReference type="AlphaFoldDB" id="A0A8J6CUM6"/>
<evidence type="ECO:0000259" key="9">
    <source>
        <dbReference type="Pfam" id="PF00078"/>
    </source>
</evidence>
<accession>A0A8J6CUM6</accession>
<feature type="compositionally biased region" description="Low complexity" evidence="8">
    <location>
        <begin position="1"/>
        <end position="16"/>
    </location>
</feature>
<feature type="compositionally biased region" description="Basic and acidic residues" evidence="8">
    <location>
        <begin position="260"/>
        <end position="269"/>
    </location>
</feature>
<organism evidence="11 12">
    <name type="scientific">Gossypium anomalum</name>
    <dbReference type="NCBI Taxonomy" id="47600"/>
    <lineage>
        <taxon>Eukaryota</taxon>
        <taxon>Viridiplantae</taxon>
        <taxon>Streptophyta</taxon>
        <taxon>Embryophyta</taxon>
        <taxon>Tracheophyta</taxon>
        <taxon>Spermatophyta</taxon>
        <taxon>Magnoliopsida</taxon>
        <taxon>eudicotyledons</taxon>
        <taxon>Gunneridae</taxon>
        <taxon>Pentapetalae</taxon>
        <taxon>rosids</taxon>
        <taxon>malvids</taxon>
        <taxon>Malvales</taxon>
        <taxon>Malvaceae</taxon>
        <taxon>Malvoideae</taxon>
        <taxon>Gossypium</taxon>
    </lineage>
</organism>
<feature type="domain" description="Reverse transcriptase" evidence="9">
    <location>
        <begin position="438"/>
        <end position="561"/>
    </location>
</feature>
<dbReference type="InterPro" id="IPR041577">
    <property type="entry name" value="RT_RNaseH_2"/>
</dbReference>
<dbReference type="FunFam" id="3.10.10.10:FF:000007">
    <property type="entry name" value="Retrovirus-related Pol polyprotein from transposon 17.6-like Protein"/>
    <property type="match status" value="1"/>
</dbReference>
<proteinExistence type="predicted"/>
<dbReference type="FunFam" id="3.30.70.270:FF:000020">
    <property type="entry name" value="Transposon Tf2-6 polyprotein-like Protein"/>
    <property type="match status" value="1"/>
</dbReference>
<feature type="domain" description="Reverse transcriptase/retrotransposon-derived protein RNase H-like" evidence="10">
    <location>
        <begin position="625"/>
        <end position="685"/>
    </location>
</feature>
<dbReference type="Pfam" id="PF17919">
    <property type="entry name" value="RT_RNaseH_2"/>
    <property type="match status" value="1"/>
</dbReference>
<dbReference type="PANTHER" id="PTHR24559">
    <property type="entry name" value="TRANSPOSON TY3-I GAG-POL POLYPROTEIN"/>
    <property type="match status" value="1"/>
</dbReference>
<keyword evidence="4" id="KW-0540">Nuclease</keyword>
<keyword evidence="1" id="KW-0645">Protease</keyword>
<protein>
    <recommendedName>
        <fullName evidence="13">Reverse transcriptase domain-containing protein</fullName>
    </recommendedName>
</protein>